<dbReference type="AlphaFoldDB" id="X1D0V6"/>
<dbReference type="InterPro" id="IPR002110">
    <property type="entry name" value="Ankyrin_rpt"/>
</dbReference>
<proteinExistence type="predicted"/>
<comment type="caution">
    <text evidence="1">The sequence shown here is derived from an EMBL/GenBank/DDBJ whole genome shotgun (WGS) entry which is preliminary data.</text>
</comment>
<protein>
    <submittedName>
        <fullName evidence="1">Uncharacterized protein</fullName>
    </submittedName>
</protein>
<feature type="non-terminal residue" evidence="1">
    <location>
        <position position="1"/>
    </location>
</feature>
<dbReference type="SUPFAM" id="SSF48403">
    <property type="entry name" value="Ankyrin repeat"/>
    <property type="match status" value="1"/>
</dbReference>
<name>X1D0V6_9ZZZZ</name>
<dbReference type="Gene3D" id="1.25.40.20">
    <property type="entry name" value="Ankyrin repeat-containing domain"/>
    <property type="match status" value="1"/>
</dbReference>
<dbReference type="EMBL" id="BART01021312">
    <property type="protein sequence ID" value="GAG98747.1"/>
    <property type="molecule type" value="Genomic_DNA"/>
</dbReference>
<gene>
    <name evidence="1" type="ORF">S01H4_39363</name>
</gene>
<dbReference type="InterPro" id="IPR036770">
    <property type="entry name" value="Ankyrin_rpt-contain_sf"/>
</dbReference>
<dbReference type="Pfam" id="PF12796">
    <property type="entry name" value="Ank_2"/>
    <property type="match status" value="1"/>
</dbReference>
<reference evidence="1" key="1">
    <citation type="journal article" date="2014" name="Front. Microbiol.">
        <title>High frequency of phylogenetically diverse reductive dehalogenase-homologous genes in deep subseafloor sedimentary metagenomes.</title>
        <authorList>
            <person name="Kawai M."/>
            <person name="Futagami T."/>
            <person name="Toyoda A."/>
            <person name="Takaki Y."/>
            <person name="Nishi S."/>
            <person name="Hori S."/>
            <person name="Arai W."/>
            <person name="Tsubouchi T."/>
            <person name="Morono Y."/>
            <person name="Uchiyama I."/>
            <person name="Ito T."/>
            <person name="Fujiyama A."/>
            <person name="Inagaki F."/>
            <person name="Takami H."/>
        </authorList>
    </citation>
    <scope>NUCLEOTIDE SEQUENCE</scope>
    <source>
        <strain evidence="1">Expedition CK06-06</strain>
    </source>
</reference>
<organism evidence="1">
    <name type="scientific">marine sediment metagenome</name>
    <dbReference type="NCBI Taxonomy" id="412755"/>
    <lineage>
        <taxon>unclassified sequences</taxon>
        <taxon>metagenomes</taxon>
        <taxon>ecological metagenomes</taxon>
    </lineage>
</organism>
<accession>X1D0V6</accession>
<evidence type="ECO:0000313" key="1">
    <source>
        <dbReference type="EMBL" id="GAG98747.1"/>
    </source>
</evidence>
<sequence length="106" mass="12047">GADPKNKWVLRNVVKYKNSLPFIKYLVDNGADLKTKGLLTNAISSNDLPIVQYLVKNGADPNLGLKKAIRLGYFHIIQYLIEMGADPLKLSEKYQRRALRIQQYEG</sequence>